<organism evidence="8 9">
    <name type="scientific">Acacia crassicarpa</name>
    <name type="common">northern wattle</name>
    <dbReference type="NCBI Taxonomy" id="499986"/>
    <lineage>
        <taxon>Eukaryota</taxon>
        <taxon>Viridiplantae</taxon>
        <taxon>Streptophyta</taxon>
        <taxon>Embryophyta</taxon>
        <taxon>Tracheophyta</taxon>
        <taxon>Spermatophyta</taxon>
        <taxon>Magnoliopsida</taxon>
        <taxon>eudicotyledons</taxon>
        <taxon>Gunneridae</taxon>
        <taxon>Pentapetalae</taxon>
        <taxon>rosids</taxon>
        <taxon>fabids</taxon>
        <taxon>Fabales</taxon>
        <taxon>Fabaceae</taxon>
        <taxon>Caesalpinioideae</taxon>
        <taxon>mimosoid clade</taxon>
        <taxon>Acacieae</taxon>
        <taxon>Acacia</taxon>
    </lineage>
</organism>
<keyword evidence="5" id="KW-0325">Glycoprotein</keyword>
<dbReference type="Proteomes" id="UP001293593">
    <property type="component" value="Unassembled WGS sequence"/>
</dbReference>
<evidence type="ECO:0000313" key="8">
    <source>
        <dbReference type="EMBL" id="KAK4286236.1"/>
    </source>
</evidence>
<dbReference type="GO" id="GO:0046872">
    <property type="term" value="F:metal ion binding"/>
    <property type="evidence" value="ECO:0007669"/>
    <property type="project" value="UniProtKB-KW"/>
</dbReference>
<dbReference type="InterPro" id="IPR003245">
    <property type="entry name" value="Phytocyanin_dom"/>
</dbReference>
<dbReference type="InterPro" id="IPR039391">
    <property type="entry name" value="Phytocyanin-like"/>
</dbReference>
<evidence type="ECO:0000256" key="4">
    <source>
        <dbReference type="ARBA" id="ARBA00023008"/>
    </source>
</evidence>
<gene>
    <name evidence="8" type="ORF">QN277_002821</name>
</gene>
<evidence type="ECO:0000256" key="5">
    <source>
        <dbReference type="ARBA" id="ARBA00023180"/>
    </source>
</evidence>
<dbReference type="GO" id="GO:0005886">
    <property type="term" value="C:plasma membrane"/>
    <property type="evidence" value="ECO:0007669"/>
    <property type="project" value="TreeGrafter"/>
</dbReference>
<keyword evidence="3" id="KW-0249">Electron transport</keyword>
<dbReference type="InterPro" id="IPR008972">
    <property type="entry name" value="Cupredoxin"/>
</dbReference>
<keyword evidence="9" id="KW-1185">Reference proteome</keyword>
<evidence type="ECO:0000256" key="2">
    <source>
        <dbReference type="ARBA" id="ARBA00022723"/>
    </source>
</evidence>
<dbReference type="PANTHER" id="PTHR33021:SF492">
    <property type="entry name" value="UCLACYANIN 1"/>
    <property type="match status" value="1"/>
</dbReference>
<dbReference type="GO" id="GO:0009055">
    <property type="term" value="F:electron transfer activity"/>
    <property type="evidence" value="ECO:0007669"/>
    <property type="project" value="InterPro"/>
</dbReference>
<feature type="region of interest" description="Disordered" evidence="6">
    <location>
        <begin position="217"/>
        <end position="238"/>
    </location>
</feature>
<feature type="region of interest" description="Disordered" evidence="6">
    <location>
        <begin position="162"/>
        <end position="181"/>
    </location>
</feature>
<feature type="domain" description="Phytocyanin" evidence="7">
    <location>
        <begin position="63"/>
        <end position="162"/>
    </location>
</feature>
<dbReference type="EMBL" id="JAWXYG010000001">
    <property type="protein sequence ID" value="KAK4286236.1"/>
    <property type="molecule type" value="Genomic_DNA"/>
</dbReference>
<feature type="compositionally biased region" description="Polar residues" evidence="6">
    <location>
        <begin position="227"/>
        <end position="238"/>
    </location>
</feature>
<evidence type="ECO:0000256" key="3">
    <source>
        <dbReference type="ARBA" id="ARBA00022982"/>
    </source>
</evidence>
<reference evidence="8" key="1">
    <citation type="submission" date="2023-10" db="EMBL/GenBank/DDBJ databases">
        <title>Chromosome-level genome of the transformable northern wattle, Acacia crassicarpa.</title>
        <authorList>
            <person name="Massaro I."/>
            <person name="Sinha N.R."/>
            <person name="Poethig S."/>
            <person name="Leichty A.R."/>
        </authorList>
    </citation>
    <scope>NUCLEOTIDE SEQUENCE</scope>
    <source>
        <strain evidence="8">Acra3RX</strain>
        <tissue evidence="8">Leaf</tissue>
    </source>
</reference>
<accession>A0AAE1TIH2</accession>
<dbReference type="Pfam" id="PF02298">
    <property type="entry name" value="Cu_bind_like"/>
    <property type="match status" value="1"/>
</dbReference>
<evidence type="ECO:0000256" key="1">
    <source>
        <dbReference type="ARBA" id="ARBA00022448"/>
    </source>
</evidence>
<evidence type="ECO:0000313" key="9">
    <source>
        <dbReference type="Proteomes" id="UP001293593"/>
    </source>
</evidence>
<comment type="caution">
    <text evidence="8">The sequence shown here is derived from an EMBL/GenBank/DDBJ whole genome shotgun (WGS) entry which is preliminary data.</text>
</comment>
<evidence type="ECO:0000259" key="7">
    <source>
        <dbReference type="PROSITE" id="PS51485"/>
    </source>
</evidence>
<keyword evidence="4" id="KW-0186">Copper</keyword>
<dbReference type="SUPFAM" id="SSF49503">
    <property type="entry name" value="Cupredoxins"/>
    <property type="match status" value="1"/>
</dbReference>
<protein>
    <recommendedName>
        <fullName evidence="7">Phytocyanin domain-containing protein</fullName>
    </recommendedName>
</protein>
<dbReference type="PANTHER" id="PTHR33021">
    <property type="entry name" value="BLUE COPPER PROTEIN"/>
    <property type="match status" value="1"/>
</dbReference>
<keyword evidence="1" id="KW-0813">Transport</keyword>
<feature type="compositionally biased region" description="Low complexity" evidence="6">
    <location>
        <begin position="163"/>
        <end position="176"/>
    </location>
</feature>
<dbReference type="CDD" id="cd04216">
    <property type="entry name" value="Phytocyanin"/>
    <property type="match status" value="1"/>
</dbReference>
<dbReference type="Gene3D" id="2.60.40.420">
    <property type="entry name" value="Cupredoxins - blue copper proteins"/>
    <property type="match status" value="1"/>
</dbReference>
<sequence>MTEDDACTIPLGLSLYIIFHSEDEVTVRSYLSKYPISLEDMATLETFIRVSFVAMLIEIAVAANHIVGGPNGGWDANTNLQAWASSQKFSVGDKLIFQYPPNHNVVEVTKADYDSCQPAKPIQSYNDGATTIPLTSPGKRHFICGSFGHCSQGMKIEIDTLASETSSTPPTESPSPAVFPVIPITPSAESPDFGNSAAESPEYTVAAPSPFFDTHLESPTLPPVIPSTEQSPDQSTASAKKGNLQAFFAFLFSFLLMLLAS</sequence>
<dbReference type="PROSITE" id="PS51485">
    <property type="entry name" value="PHYTOCYANIN"/>
    <property type="match status" value="1"/>
</dbReference>
<proteinExistence type="predicted"/>
<keyword evidence="2" id="KW-0479">Metal-binding</keyword>
<dbReference type="FunFam" id="2.60.40.420:FF:000003">
    <property type="entry name" value="Blue copper"/>
    <property type="match status" value="1"/>
</dbReference>
<name>A0AAE1TIH2_9FABA</name>
<dbReference type="AlphaFoldDB" id="A0AAE1TIH2"/>
<evidence type="ECO:0000256" key="6">
    <source>
        <dbReference type="SAM" id="MobiDB-lite"/>
    </source>
</evidence>